<gene>
    <name evidence="3 5" type="primary">astB</name>
    <name evidence="5" type="ORF">HFQ13_00785</name>
</gene>
<dbReference type="PANTHER" id="PTHR30420:SF2">
    <property type="entry name" value="N-SUCCINYLARGININE DIHYDROLASE"/>
    <property type="match status" value="1"/>
</dbReference>
<keyword evidence="1 3" id="KW-0056">Arginine metabolism</keyword>
<evidence type="ECO:0000256" key="2">
    <source>
        <dbReference type="ARBA" id="ARBA00022801"/>
    </source>
</evidence>
<evidence type="ECO:0000256" key="4">
    <source>
        <dbReference type="NCBIfam" id="TIGR03241"/>
    </source>
</evidence>
<dbReference type="GO" id="GO:0009015">
    <property type="term" value="F:N-succinylarginine dihydrolase activity"/>
    <property type="evidence" value="ECO:0007669"/>
    <property type="project" value="UniProtKB-UniRule"/>
</dbReference>
<feature type="binding site" evidence="3">
    <location>
        <begin position="135"/>
        <end position="136"/>
    </location>
    <ligand>
        <name>substrate</name>
    </ligand>
</feature>
<proteinExistence type="inferred from homology"/>
<accession>A0AAE2YMW7</accession>
<evidence type="ECO:0000256" key="3">
    <source>
        <dbReference type="HAMAP-Rule" id="MF_01172"/>
    </source>
</evidence>
<name>A0AAE2YMW7_9PROT</name>
<protein>
    <recommendedName>
        <fullName evidence="3 4">N-succinylarginine dihydrolase</fullName>
        <ecNumber evidence="3 4">3.5.3.23</ecNumber>
    </recommendedName>
</protein>
<feature type="active site" evidence="3">
    <location>
        <position position="172"/>
    </location>
</feature>
<comment type="similarity">
    <text evidence="3">Belongs to the succinylarginine dihydrolase family.</text>
</comment>
<feature type="binding site" evidence="3">
    <location>
        <position position="212"/>
    </location>
    <ligand>
        <name>substrate</name>
    </ligand>
</feature>
<comment type="pathway">
    <text evidence="3">Amino-acid degradation; L-arginine degradation via AST pathway; L-glutamate and succinate from L-arginine: step 2/5.</text>
</comment>
<dbReference type="EC" id="3.5.3.23" evidence="3 4"/>
<feature type="binding site" evidence="3">
    <location>
        <position position="108"/>
    </location>
    <ligand>
        <name>substrate</name>
    </ligand>
</feature>
<dbReference type="EMBL" id="JAAXYO010000016">
    <property type="protein sequence ID" value="MBU2786761.1"/>
    <property type="molecule type" value="Genomic_DNA"/>
</dbReference>
<keyword evidence="2 3" id="KW-0378">Hydrolase</keyword>
<dbReference type="GO" id="GO:0019545">
    <property type="term" value="P:L-arginine catabolic process to succinate"/>
    <property type="evidence" value="ECO:0007669"/>
    <property type="project" value="UniProtKB-UniRule"/>
</dbReference>
<feature type="active site" evidence="3">
    <location>
        <position position="248"/>
    </location>
</feature>
<comment type="catalytic activity">
    <reaction evidence="3">
        <text>N(2)-succinyl-L-arginine + 2 H2O + 2 H(+) = N(2)-succinyl-L-ornithine + 2 NH4(+) + CO2</text>
        <dbReference type="Rhea" id="RHEA:19533"/>
        <dbReference type="ChEBI" id="CHEBI:15377"/>
        <dbReference type="ChEBI" id="CHEBI:15378"/>
        <dbReference type="ChEBI" id="CHEBI:16526"/>
        <dbReference type="ChEBI" id="CHEBI:28938"/>
        <dbReference type="ChEBI" id="CHEBI:58241"/>
        <dbReference type="ChEBI" id="CHEBI:58514"/>
        <dbReference type="EC" id="3.5.3.23"/>
    </reaction>
</comment>
<keyword evidence="6" id="KW-1185">Reference proteome</keyword>
<comment type="caution">
    <text evidence="5">The sequence shown here is derived from an EMBL/GenBank/DDBJ whole genome shotgun (WGS) entry which is preliminary data.</text>
</comment>
<dbReference type="GO" id="GO:0019544">
    <property type="term" value="P:L-arginine catabolic process to L-glutamate"/>
    <property type="evidence" value="ECO:0007669"/>
    <property type="project" value="UniProtKB-UniRule"/>
</dbReference>
<feature type="binding site" evidence="3">
    <location>
        <begin position="17"/>
        <end position="26"/>
    </location>
    <ligand>
        <name>substrate</name>
    </ligand>
</feature>
<dbReference type="Proteomes" id="UP001197378">
    <property type="component" value="Unassembled WGS sequence"/>
</dbReference>
<comment type="subunit">
    <text evidence="3">Homodimer.</text>
</comment>
<sequence>MVGMNVDGLVGPSHHYGGLSPGNLASAKNAWQVANPKAAALQGIAKMRLLFDLGLVQGVFPPVATPHLSVLQALGFTGGPETMLRACHRSNPRLLSAVYSASSMWMANSATISSAHDTIDHKIHVTPANLQHSFHRSLEVAGTGRVLEEIFADPEYFVHHSPLPRHADFADEGAANYMRLWHESSEAGLSLYVYGRAAGDSAGDQPKIYPARQSLAASQAVARSHGLHPDRRLFIRQRPEAIDAGAFHNDVVAVAYANVLLCHERAFAEQGSVRESVGRYFASRETPFYWLEVPENRISLTLAVQSYLFNSQILPLADGQFLLLAPEECRESPLVWDYLTELCAQDNPIVEIRAIDLRQSMHNGGGPACLRLHVPLDREALNAVHRGIICDKSLLDHLSQWIEKYYRDRLTVDDLADPEFYRNVQEALDKLSDILQLGPIYEFQRV</sequence>
<dbReference type="AlphaFoldDB" id="A0AAE2YMW7"/>
<dbReference type="RefSeq" id="WP_215872287.1">
    <property type="nucleotide sequence ID" value="NZ_JAAXYO010000016.1"/>
</dbReference>
<dbReference type="Gene3D" id="3.75.10.20">
    <property type="entry name" value="Succinylarginine dihydrolase"/>
    <property type="match status" value="1"/>
</dbReference>
<reference evidence="5" key="1">
    <citation type="journal article" date="2021" name="ISME J.">
        <title>Genomic evolution of the class Acidithiobacillia: deep-branching Proteobacteria living in extreme acidic conditions.</title>
        <authorList>
            <person name="Moya-Beltran A."/>
            <person name="Beard S."/>
            <person name="Rojas-Villalobos C."/>
            <person name="Issotta F."/>
            <person name="Gallardo Y."/>
            <person name="Ulloa R."/>
            <person name="Giaveno A."/>
            <person name="Degli Esposti M."/>
            <person name="Johnson D.B."/>
            <person name="Quatrini R."/>
        </authorList>
    </citation>
    <scope>NUCLEOTIDE SEQUENCE</scope>
    <source>
        <strain evidence="5">VAN18-1</strain>
    </source>
</reference>
<dbReference type="SUPFAM" id="SSF55909">
    <property type="entry name" value="Pentein"/>
    <property type="match status" value="1"/>
</dbReference>
<evidence type="ECO:0000313" key="6">
    <source>
        <dbReference type="Proteomes" id="UP001197378"/>
    </source>
</evidence>
<dbReference type="HAMAP" id="MF_01172">
    <property type="entry name" value="AstB"/>
    <property type="match status" value="1"/>
</dbReference>
<organism evidence="5 6">
    <name type="scientific">Igneacidithiobacillus copahuensis</name>
    <dbReference type="NCBI Taxonomy" id="2724909"/>
    <lineage>
        <taxon>Bacteria</taxon>
        <taxon>Pseudomonadati</taxon>
        <taxon>Pseudomonadota</taxon>
        <taxon>Acidithiobacillia</taxon>
        <taxon>Acidithiobacillales</taxon>
        <taxon>Acidithiobacillaceae</taxon>
        <taxon>Igneacidithiobacillus</taxon>
    </lineage>
</organism>
<dbReference type="NCBIfam" id="TIGR03241">
    <property type="entry name" value="arg_catab_astB"/>
    <property type="match status" value="1"/>
</dbReference>
<comment type="function">
    <text evidence="3">Catalyzes the hydrolysis of N(2)-succinylarginine into N(2)-succinylornithine, ammonia and CO(2).</text>
</comment>
<evidence type="ECO:0000256" key="1">
    <source>
        <dbReference type="ARBA" id="ARBA00022503"/>
    </source>
</evidence>
<feature type="active site" description="Nucleophile" evidence="3">
    <location>
        <position position="369"/>
    </location>
</feature>
<dbReference type="InterPro" id="IPR007079">
    <property type="entry name" value="SuccinylArg_d-Hdrlase_AstB"/>
</dbReference>
<dbReference type="PANTHER" id="PTHR30420">
    <property type="entry name" value="N-SUCCINYLARGININE DIHYDROLASE"/>
    <property type="match status" value="1"/>
</dbReference>
<dbReference type="NCBIfam" id="NF009789">
    <property type="entry name" value="PRK13281.1"/>
    <property type="match status" value="1"/>
</dbReference>
<evidence type="ECO:0000313" key="5">
    <source>
        <dbReference type="EMBL" id="MBU2786761.1"/>
    </source>
</evidence>
<feature type="binding site" evidence="3">
    <location>
        <position position="250"/>
    </location>
    <ligand>
        <name>substrate</name>
    </ligand>
</feature>
<dbReference type="Pfam" id="PF04996">
    <property type="entry name" value="AstB"/>
    <property type="match status" value="1"/>
</dbReference>
<dbReference type="InterPro" id="IPR037031">
    <property type="entry name" value="AstB_sf"/>
</dbReference>
<feature type="binding site" evidence="3">
    <location>
        <position position="363"/>
    </location>
    <ligand>
        <name>substrate</name>
    </ligand>
</feature>